<evidence type="ECO:0000256" key="6">
    <source>
        <dbReference type="ARBA" id="ARBA00023125"/>
    </source>
</evidence>
<dbReference type="GO" id="GO:0005829">
    <property type="term" value="C:cytosol"/>
    <property type="evidence" value="ECO:0007669"/>
    <property type="project" value="TreeGrafter"/>
</dbReference>
<dbReference type="Gene3D" id="3.30.420.110">
    <property type="entry name" value="MutS, connector domain"/>
    <property type="match status" value="1"/>
</dbReference>
<dbReference type="SUPFAM" id="SSF55271">
    <property type="entry name" value="DNA repair protein MutS, domain I"/>
    <property type="match status" value="1"/>
</dbReference>
<dbReference type="SUPFAM" id="SSF48334">
    <property type="entry name" value="DNA repair protein MutS, domain III"/>
    <property type="match status" value="1"/>
</dbReference>
<comment type="similarity">
    <text evidence="1 9 10">Belongs to the DNA mismatch repair MutS family.</text>
</comment>
<dbReference type="SMART" id="SM00534">
    <property type="entry name" value="MUTSac"/>
    <property type="match status" value="1"/>
</dbReference>
<dbReference type="EMBL" id="JADJNC010000019">
    <property type="protein sequence ID" value="MBK7423828.1"/>
    <property type="molecule type" value="Genomic_DNA"/>
</dbReference>
<keyword evidence="6 9" id="KW-0238">DNA-binding</keyword>
<dbReference type="Pfam" id="PF00488">
    <property type="entry name" value="MutS_V"/>
    <property type="match status" value="1"/>
</dbReference>
<dbReference type="GO" id="GO:0006298">
    <property type="term" value="P:mismatch repair"/>
    <property type="evidence" value="ECO:0007669"/>
    <property type="project" value="UniProtKB-UniRule"/>
</dbReference>
<dbReference type="HAMAP" id="MF_00096">
    <property type="entry name" value="MutS"/>
    <property type="match status" value="1"/>
</dbReference>
<dbReference type="SUPFAM" id="SSF52540">
    <property type="entry name" value="P-loop containing nucleoside triphosphate hydrolases"/>
    <property type="match status" value="1"/>
</dbReference>
<name>A0A9D7I964_9RHOO</name>
<dbReference type="InterPro" id="IPR017261">
    <property type="entry name" value="DNA_mismatch_repair_MutS/MSH"/>
</dbReference>
<dbReference type="FunFam" id="3.40.1170.10:FF:000001">
    <property type="entry name" value="DNA mismatch repair protein MutS"/>
    <property type="match status" value="1"/>
</dbReference>
<evidence type="ECO:0000259" key="11">
    <source>
        <dbReference type="PROSITE" id="PS00486"/>
    </source>
</evidence>
<dbReference type="Pfam" id="PF01624">
    <property type="entry name" value="MutS_I"/>
    <property type="match status" value="1"/>
</dbReference>
<dbReference type="AlphaFoldDB" id="A0A9D7I964"/>
<dbReference type="Pfam" id="PF05188">
    <property type="entry name" value="MutS_II"/>
    <property type="match status" value="1"/>
</dbReference>
<evidence type="ECO:0000256" key="10">
    <source>
        <dbReference type="RuleBase" id="RU003756"/>
    </source>
</evidence>
<dbReference type="SUPFAM" id="SSF53150">
    <property type="entry name" value="DNA repair protein MutS, domain II"/>
    <property type="match status" value="1"/>
</dbReference>
<evidence type="ECO:0000256" key="3">
    <source>
        <dbReference type="ARBA" id="ARBA00022741"/>
    </source>
</evidence>
<organism evidence="12 13">
    <name type="scientific">Candidatus Propionivibrio dominans</name>
    <dbReference type="NCBI Taxonomy" id="2954373"/>
    <lineage>
        <taxon>Bacteria</taxon>
        <taxon>Pseudomonadati</taxon>
        <taxon>Pseudomonadota</taxon>
        <taxon>Betaproteobacteria</taxon>
        <taxon>Rhodocyclales</taxon>
        <taxon>Rhodocyclaceae</taxon>
        <taxon>Propionivibrio</taxon>
    </lineage>
</organism>
<dbReference type="GO" id="GO:0030983">
    <property type="term" value="F:mismatched DNA binding"/>
    <property type="evidence" value="ECO:0007669"/>
    <property type="project" value="InterPro"/>
</dbReference>
<gene>
    <name evidence="9 12" type="primary">mutS</name>
    <name evidence="12" type="ORF">IPJ48_12380</name>
</gene>
<dbReference type="InterPro" id="IPR007860">
    <property type="entry name" value="DNA_mmatch_repair_MutS_con_dom"/>
</dbReference>
<feature type="domain" description="DNA mismatch repair proteins mutS family" evidence="11">
    <location>
        <begin position="679"/>
        <end position="695"/>
    </location>
</feature>
<evidence type="ECO:0000256" key="4">
    <source>
        <dbReference type="ARBA" id="ARBA00022763"/>
    </source>
</evidence>
<dbReference type="Pfam" id="PF05192">
    <property type="entry name" value="MutS_III"/>
    <property type="match status" value="1"/>
</dbReference>
<evidence type="ECO:0000256" key="2">
    <source>
        <dbReference type="ARBA" id="ARBA00021982"/>
    </source>
</evidence>
<proteinExistence type="inferred from homology"/>
<dbReference type="InterPro" id="IPR036187">
    <property type="entry name" value="DNA_mismatch_repair_MutS_sf"/>
</dbReference>
<evidence type="ECO:0000256" key="1">
    <source>
        <dbReference type="ARBA" id="ARBA00006271"/>
    </source>
</evidence>
<dbReference type="InterPro" id="IPR007696">
    <property type="entry name" value="DNA_mismatch_repair_MutS_core"/>
</dbReference>
<dbReference type="InterPro" id="IPR007695">
    <property type="entry name" value="DNA_mismatch_repair_MutS-lik_N"/>
</dbReference>
<evidence type="ECO:0000256" key="7">
    <source>
        <dbReference type="ARBA" id="ARBA00023204"/>
    </source>
</evidence>
<evidence type="ECO:0000313" key="13">
    <source>
        <dbReference type="Proteomes" id="UP000886602"/>
    </source>
</evidence>
<dbReference type="InterPro" id="IPR005748">
    <property type="entry name" value="DNA_mismatch_repair_MutS"/>
</dbReference>
<dbReference type="Proteomes" id="UP000886602">
    <property type="component" value="Unassembled WGS sequence"/>
</dbReference>
<accession>A0A9D7I964</accession>
<keyword evidence="7 9" id="KW-0234">DNA repair</keyword>
<dbReference type="NCBIfam" id="TIGR01070">
    <property type="entry name" value="mutS1"/>
    <property type="match status" value="1"/>
</dbReference>
<dbReference type="Gene3D" id="6.10.140.430">
    <property type="match status" value="1"/>
</dbReference>
<dbReference type="PIRSF" id="PIRSF037677">
    <property type="entry name" value="DNA_mis_repair_Msh6"/>
    <property type="match status" value="1"/>
</dbReference>
<comment type="caution">
    <text evidence="12">The sequence shown here is derived from an EMBL/GenBank/DDBJ whole genome shotgun (WGS) entry which is preliminary data.</text>
</comment>
<dbReference type="InterPro" id="IPR000432">
    <property type="entry name" value="DNA_mismatch_repair_MutS_C"/>
</dbReference>
<evidence type="ECO:0000256" key="5">
    <source>
        <dbReference type="ARBA" id="ARBA00022840"/>
    </source>
</evidence>
<dbReference type="InterPro" id="IPR027417">
    <property type="entry name" value="P-loop_NTPase"/>
</dbReference>
<feature type="binding site" evidence="9">
    <location>
        <begin position="605"/>
        <end position="612"/>
    </location>
    <ligand>
        <name>ATP</name>
        <dbReference type="ChEBI" id="CHEBI:30616"/>
    </ligand>
</feature>
<dbReference type="InterPro" id="IPR045076">
    <property type="entry name" value="MutS"/>
</dbReference>
<dbReference type="Gene3D" id="1.10.1420.10">
    <property type="match status" value="2"/>
</dbReference>
<evidence type="ECO:0000313" key="12">
    <source>
        <dbReference type="EMBL" id="MBK7423828.1"/>
    </source>
</evidence>
<dbReference type="Gene3D" id="3.40.50.300">
    <property type="entry name" value="P-loop containing nucleotide triphosphate hydrolases"/>
    <property type="match status" value="1"/>
</dbReference>
<evidence type="ECO:0000256" key="9">
    <source>
        <dbReference type="HAMAP-Rule" id="MF_00096"/>
    </source>
</evidence>
<keyword evidence="4 9" id="KW-0227">DNA damage</keyword>
<dbReference type="CDD" id="cd03284">
    <property type="entry name" value="ABC_MutS1"/>
    <property type="match status" value="1"/>
</dbReference>
<dbReference type="InterPro" id="IPR036678">
    <property type="entry name" value="MutS_con_dom_sf"/>
</dbReference>
<dbReference type="SMART" id="SM00533">
    <property type="entry name" value="MUTSd"/>
    <property type="match status" value="1"/>
</dbReference>
<keyword evidence="5 9" id="KW-0067">ATP-binding</keyword>
<dbReference type="InterPro" id="IPR016151">
    <property type="entry name" value="DNA_mismatch_repair_MutS_N"/>
</dbReference>
<dbReference type="Pfam" id="PF05190">
    <property type="entry name" value="MutS_IV"/>
    <property type="match status" value="1"/>
</dbReference>
<dbReference type="PANTHER" id="PTHR11361:SF34">
    <property type="entry name" value="DNA MISMATCH REPAIR PROTEIN MSH1, MITOCHONDRIAL"/>
    <property type="match status" value="1"/>
</dbReference>
<keyword evidence="3 9" id="KW-0547">Nucleotide-binding</keyword>
<dbReference type="NCBIfam" id="NF003810">
    <property type="entry name" value="PRK05399.1"/>
    <property type="match status" value="1"/>
</dbReference>
<dbReference type="GO" id="GO:0005524">
    <property type="term" value="F:ATP binding"/>
    <property type="evidence" value="ECO:0007669"/>
    <property type="project" value="UniProtKB-UniRule"/>
</dbReference>
<reference evidence="12" key="1">
    <citation type="submission" date="2020-10" db="EMBL/GenBank/DDBJ databases">
        <title>Connecting structure to function with the recovery of over 1000 high-quality activated sludge metagenome-assembled genomes encoding full-length rRNA genes using long-read sequencing.</title>
        <authorList>
            <person name="Singleton C.M."/>
            <person name="Petriglieri F."/>
            <person name="Kristensen J.M."/>
            <person name="Kirkegaard R.H."/>
            <person name="Michaelsen T.Y."/>
            <person name="Andersen M.H."/>
            <person name="Karst S.M."/>
            <person name="Dueholm M.S."/>
            <person name="Nielsen P.H."/>
            <person name="Albertsen M."/>
        </authorList>
    </citation>
    <scope>NUCLEOTIDE SEQUENCE</scope>
    <source>
        <strain evidence="12">EsbW_18-Q3-R4-48_MAXAC.044</strain>
    </source>
</reference>
<protein>
    <recommendedName>
        <fullName evidence="2 9">DNA mismatch repair protein MutS</fullName>
    </recommendedName>
</protein>
<evidence type="ECO:0000256" key="8">
    <source>
        <dbReference type="ARBA" id="ARBA00024647"/>
    </source>
</evidence>
<dbReference type="GO" id="GO:0003684">
    <property type="term" value="F:damaged DNA binding"/>
    <property type="evidence" value="ECO:0007669"/>
    <property type="project" value="UniProtKB-UniRule"/>
</dbReference>
<comment type="function">
    <text evidence="8 9">This protein is involved in the repair of mismatches in DNA. It is possible that it carries out the mismatch recognition step. This protein has a weak ATPase activity.</text>
</comment>
<dbReference type="InterPro" id="IPR007861">
    <property type="entry name" value="DNA_mismatch_repair_MutS_clamp"/>
</dbReference>
<dbReference type="Gene3D" id="3.40.1170.10">
    <property type="entry name" value="DNA repair protein MutS, domain I"/>
    <property type="match status" value="1"/>
</dbReference>
<dbReference type="PROSITE" id="PS00486">
    <property type="entry name" value="DNA_MISMATCH_REPAIR_2"/>
    <property type="match status" value="1"/>
</dbReference>
<dbReference type="FunFam" id="3.40.50.300:FF:000870">
    <property type="entry name" value="MutS protein homolog 4"/>
    <property type="match status" value="1"/>
</dbReference>
<dbReference type="PANTHER" id="PTHR11361">
    <property type="entry name" value="DNA MISMATCH REPAIR PROTEIN MUTS FAMILY MEMBER"/>
    <property type="match status" value="1"/>
</dbReference>
<sequence>MMQQYLRLKAQHPGLLLFYRMGDFYELFFDDAEKAARLLDITLTTRGQSAGTPIKMAGVPYHAVEQYLARLVKLGESVVICEQTGDPATSKGPVERAVARIVTPGTLTDAALVDEKRDILLLAVAASRQAAGLAWLNLASGEFRVSEISLDKLAGTLDRIRPAEIVIAESLQLPFTPEAALTRQPDWHFDSEAATRELCTHFRTASLSGFGAEGLRSGIAAAGALLRYAQATQTRALPHVQALSVERDGTFLGLDPATRRNLELTETLRGQPSPTLCSLLDTCITSMGARLLRHALHHPLRDPSFPAARHAAVEILLDDGGRSLRELRLALRGFADIERIAGRIALCSARPRDLSGLRDSLHRLAELRAPLNASPAPLLAELHTELATPAAVLDLLTRCILPEPAALIRDGGVIANGFDADLDELRALNDNCGAFLVELEARERERTGIANLKVEYNRVHGFYIEITNANATKVPEDYRRRQTLKNAERYITPELKAFEDKALSAQERALAREKLLYEGILSALQADLPQLQRIARAVAHTDLLACFADIALARNYCRPLFSGEPGLLIEGGRHPVVEGELAGGESFIANDTRLGDKRRLLLITGPNMGGKSTYMRQTALIALMAHVGSFVPADRVVLGPLDQIFTRIGASDDLASGSSTFMVEMTESAAILHHATEYSLVLMDEVGRGTSTFDGMALAFAICRHLLEKNRALTLFATHYFELTLLANEYPDLANVHLDAVEHGERIVFLHAVEEGPANQSYGIQVAALAGIPAAVVKAARRQLREFEQRASINPLQPDLFASIPEQLAADPDPALVRLAAIDPNELTPKQALDVLYELKALCR</sequence>
<dbReference type="GO" id="GO:0140664">
    <property type="term" value="F:ATP-dependent DNA damage sensor activity"/>
    <property type="evidence" value="ECO:0007669"/>
    <property type="project" value="InterPro"/>
</dbReference>